<dbReference type="Proteomes" id="UP001500840">
    <property type="component" value="Unassembled WGS sequence"/>
</dbReference>
<evidence type="ECO:0000256" key="1">
    <source>
        <dbReference type="ARBA" id="ARBA00022729"/>
    </source>
</evidence>
<evidence type="ECO:0000313" key="5">
    <source>
        <dbReference type="Proteomes" id="UP001500840"/>
    </source>
</evidence>
<dbReference type="InterPro" id="IPR029058">
    <property type="entry name" value="AB_hydrolase_fold"/>
</dbReference>
<dbReference type="PANTHER" id="PTHR43037:SF4">
    <property type="entry name" value="PEPTIDASE S9 PROLYL OLIGOPEPTIDASE CATALYTIC DOMAIN-CONTAINING PROTEIN"/>
    <property type="match status" value="1"/>
</dbReference>
<keyword evidence="1 2" id="KW-0732">Signal</keyword>
<protein>
    <recommendedName>
        <fullName evidence="3">Peptidase S9 prolyl oligopeptidase catalytic domain-containing protein</fullName>
    </recommendedName>
</protein>
<reference evidence="5" key="1">
    <citation type="journal article" date="2019" name="Int. J. Syst. Evol. Microbiol.">
        <title>The Global Catalogue of Microorganisms (GCM) 10K type strain sequencing project: providing services to taxonomists for standard genome sequencing and annotation.</title>
        <authorList>
            <consortium name="The Broad Institute Genomics Platform"/>
            <consortium name="The Broad Institute Genome Sequencing Center for Infectious Disease"/>
            <person name="Wu L."/>
            <person name="Ma J."/>
        </authorList>
    </citation>
    <scope>NUCLEOTIDE SEQUENCE [LARGE SCALE GENOMIC DNA]</scope>
    <source>
        <strain evidence="5">JCM 17759</strain>
    </source>
</reference>
<organism evidence="4 5">
    <name type="scientific">Novipirellula rosea</name>
    <dbReference type="NCBI Taxonomy" id="1031540"/>
    <lineage>
        <taxon>Bacteria</taxon>
        <taxon>Pseudomonadati</taxon>
        <taxon>Planctomycetota</taxon>
        <taxon>Planctomycetia</taxon>
        <taxon>Pirellulales</taxon>
        <taxon>Pirellulaceae</taxon>
        <taxon>Novipirellula</taxon>
    </lineage>
</organism>
<dbReference type="Pfam" id="PF00326">
    <property type="entry name" value="Peptidase_S9"/>
    <property type="match status" value="1"/>
</dbReference>
<sequence>MRERKECCTPIFFTLAVGAVVCLAPSTAIADDKTPPLATMVDQTFIADFDGSEQKYVELTPYGFAADLPVSVLIALHGHGSDRWQFATQMRDECRATRDVAAAHGMLMVSPDYRAKTSWMGPAAEADLLQIIRILKNRFQVKRVIVSGGSMGGTSALTFAALHPEQVDGVVALNGTANHVEYERFQDAISKSFGGSKQEVPEEYRRRSAEFFPDRFTMPVAATTGGRDESVPPESVQRLVELLGKRDAKVLGIHRPEMGHSTHYDDTKQAFEFVIAACQAAGE</sequence>
<dbReference type="EMBL" id="BAABGA010000067">
    <property type="protein sequence ID" value="GAA4464008.1"/>
    <property type="molecule type" value="Genomic_DNA"/>
</dbReference>
<keyword evidence="5" id="KW-1185">Reference proteome</keyword>
<dbReference type="InterPro" id="IPR001375">
    <property type="entry name" value="Peptidase_S9_cat"/>
</dbReference>
<feature type="signal peptide" evidence="2">
    <location>
        <begin position="1"/>
        <end position="30"/>
    </location>
</feature>
<evidence type="ECO:0000256" key="2">
    <source>
        <dbReference type="SAM" id="SignalP"/>
    </source>
</evidence>
<evidence type="ECO:0000313" key="4">
    <source>
        <dbReference type="EMBL" id="GAA4464008.1"/>
    </source>
</evidence>
<dbReference type="RefSeq" id="WP_345326514.1">
    <property type="nucleotide sequence ID" value="NZ_BAABGA010000067.1"/>
</dbReference>
<gene>
    <name evidence="4" type="ORF">GCM10023156_49950</name>
</gene>
<name>A0ABP8NDB8_9BACT</name>
<dbReference type="SUPFAM" id="SSF53474">
    <property type="entry name" value="alpha/beta-Hydrolases"/>
    <property type="match status" value="1"/>
</dbReference>
<proteinExistence type="predicted"/>
<dbReference type="InterPro" id="IPR050955">
    <property type="entry name" value="Plant_Biomass_Hydrol_Est"/>
</dbReference>
<evidence type="ECO:0000259" key="3">
    <source>
        <dbReference type="Pfam" id="PF00326"/>
    </source>
</evidence>
<dbReference type="PANTHER" id="PTHR43037">
    <property type="entry name" value="UNNAMED PRODUCT-RELATED"/>
    <property type="match status" value="1"/>
</dbReference>
<comment type="caution">
    <text evidence="4">The sequence shown here is derived from an EMBL/GenBank/DDBJ whole genome shotgun (WGS) entry which is preliminary data.</text>
</comment>
<feature type="chain" id="PRO_5046296867" description="Peptidase S9 prolyl oligopeptidase catalytic domain-containing protein" evidence="2">
    <location>
        <begin position="31"/>
        <end position="283"/>
    </location>
</feature>
<feature type="domain" description="Peptidase S9 prolyl oligopeptidase catalytic" evidence="3">
    <location>
        <begin position="126"/>
        <end position="269"/>
    </location>
</feature>
<dbReference type="Gene3D" id="3.40.50.1820">
    <property type="entry name" value="alpha/beta hydrolase"/>
    <property type="match status" value="1"/>
</dbReference>
<accession>A0ABP8NDB8</accession>